<evidence type="ECO:0008006" key="3">
    <source>
        <dbReference type="Google" id="ProtNLM"/>
    </source>
</evidence>
<evidence type="ECO:0000313" key="1">
    <source>
        <dbReference type="EMBL" id="MDE8652977.1"/>
    </source>
</evidence>
<dbReference type="Proteomes" id="UP001216253">
    <property type="component" value="Unassembled WGS sequence"/>
</dbReference>
<gene>
    <name evidence="1" type="ORF">PYV00_14815</name>
</gene>
<comment type="caution">
    <text evidence="1">The sequence shown here is derived from an EMBL/GenBank/DDBJ whole genome shotgun (WGS) entry which is preliminary data.</text>
</comment>
<dbReference type="RefSeq" id="WP_275229077.1">
    <property type="nucleotide sequence ID" value="NZ_JARESE010000049.1"/>
</dbReference>
<dbReference type="EMBL" id="JARESE010000049">
    <property type="protein sequence ID" value="MDE8652977.1"/>
    <property type="molecule type" value="Genomic_DNA"/>
</dbReference>
<reference evidence="1 2" key="1">
    <citation type="submission" date="2023-03" db="EMBL/GenBank/DDBJ databases">
        <title>NovoSphingobium album sp. nov. isolated from polycyclic aromatic hydrocarbons- and heavy-metal polluted soil.</title>
        <authorList>
            <person name="Liu Z."/>
            <person name="Wang K."/>
        </authorList>
    </citation>
    <scope>NUCLEOTIDE SEQUENCE [LARGE SCALE GENOMIC DNA]</scope>
    <source>
        <strain evidence="1 2">H3SJ31-1</strain>
    </source>
</reference>
<proteinExistence type="predicted"/>
<sequence length="162" mass="18548">MREPNNFDEALKEATGPNSRKVIEYSRAMYEGVKAAKLPDFTPAGWDELGKLIDTGNFVRIGNFREKVVWDQYVGLLTQWGQSTEWDITINRVTEGDGWAIQEAYEFARYPDRDEGYDSVAVYDFGEDGRLVKLAIYLSKEEHLSSAQSHQWDWDKVGADKA</sequence>
<protein>
    <recommendedName>
        <fullName evidence="3">SnoaL-like domain-containing protein</fullName>
    </recommendedName>
</protein>
<name>A0ABT5WTC8_9SPHN</name>
<evidence type="ECO:0000313" key="2">
    <source>
        <dbReference type="Proteomes" id="UP001216253"/>
    </source>
</evidence>
<accession>A0ABT5WTC8</accession>
<organism evidence="1 2">
    <name type="scientific">Novosphingobium album</name>
    <name type="common">ex Liu et al. 2023</name>
    <dbReference type="NCBI Taxonomy" id="3031130"/>
    <lineage>
        <taxon>Bacteria</taxon>
        <taxon>Pseudomonadati</taxon>
        <taxon>Pseudomonadota</taxon>
        <taxon>Alphaproteobacteria</taxon>
        <taxon>Sphingomonadales</taxon>
        <taxon>Sphingomonadaceae</taxon>
        <taxon>Novosphingobium</taxon>
    </lineage>
</organism>
<keyword evidence="2" id="KW-1185">Reference proteome</keyword>